<organism evidence="3 4">
    <name type="scientific">Phialocephala subalpina</name>
    <dbReference type="NCBI Taxonomy" id="576137"/>
    <lineage>
        <taxon>Eukaryota</taxon>
        <taxon>Fungi</taxon>
        <taxon>Dikarya</taxon>
        <taxon>Ascomycota</taxon>
        <taxon>Pezizomycotina</taxon>
        <taxon>Leotiomycetes</taxon>
        <taxon>Helotiales</taxon>
        <taxon>Mollisiaceae</taxon>
        <taxon>Phialocephala</taxon>
        <taxon>Phialocephala fortinii species complex</taxon>
    </lineage>
</organism>
<name>A0A1L7XV71_9HELO</name>
<accession>A0A1L7XV71</accession>
<evidence type="ECO:0000313" key="3">
    <source>
        <dbReference type="EMBL" id="CZR68880.1"/>
    </source>
</evidence>
<feature type="signal peptide" evidence="2">
    <location>
        <begin position="1"/>
        <end position="18"/>
    </location>
</feature>
<keyword evidence="1" id="KW-0378">Hydrolase</keyword>
<keyword evidence="4" id="KW-1185">Reference proteome</keyword>
<evidence type="ECO:0000313" key="4">
    <source>
        <dbReference type="Proteomes" id="UP000184330"/>
    </source>
</evidence>
<dbReference type="Gene3D" id="3.40.50.1820">
    <property type="entry name" value="alpha/beta hydrolase"/>
    <property type="match status" value="1"/>
</dbReference>
<dbReference type="PANTHER" id="PTHR34853">
    <property type="match status" value="1"/>
</dbReference>
<dbReference type="Pfam" id="PF03583">
    <property type="entry name" value="LIP"/>
    <property type="match status" value="1"/>
</dbReference>
<evidence type="ECO:0000256" key="2">
    <source>
        <dbReference type="SAM" id="SignalP"/>
    </source>
</evidence>
<keyword evidence="2" id="KW-0732">Signal</keyword>
<dbReference type="AlphaFoldDB" id="A0A1L7XV71"/>
<dbReference type="InterPro" id="IPR005152">
    <property type="entry name" value="Lipase_secreted"/>
</dbReference>
<dbReference type="PANTHER" id="PTHR34853:SF5">
    <property type="entry name" value="LIP-DOMAIN-CONTAINING PROTEIN-RELATED"/>
    <property type="match status" value="1"/>
</dbReference>
<dbReference type="OrthoDB" id="2373480at2759"/>
<proteinExistence type="predicted"/>
<evidence type="ECO:0000256" key="1">
    <source>
        <dbReference type="ARBA" id="ARBA00022801"/>
    </source>
</evidence>
<protein>
    <submittedName>
        <fullName evidence="3">Related to lipase 1</fullName>
    </submittedName>
</protein>
<sequence>MMFFGSLLFTSFVLGASAVTISSLRSRGITYSTTPTPPSQDPWYTVPANFENTAPGTILRVRVAPGNIPSIIGNCSQAYHLLYRTTDARYRPSWAVTTLYVPLSPTNATSSGSTGDALLSYQFPYNSADVDSSPSYTWAAGVQSPDLPNALGLGWYVNFPDFEGPLAAFPAGIQEGHAVLDSIRAVLSSGFGLSPSTRYAMWGYSGGSVSSTWAAELQAAYAPELNFSGMAIGGIVPNVTNTFNLISGNFYAGLLPAGLLGITAQYPEAREYLVSRLKINGTYNATTFLKSLDIDFETGNILYQYQDIFNYFIGGKADLEVPLIQDIFNANGYQGYHGIPQMPTFVYKAIHDELSPVEDSDALVDRYCSVRANILYQRNTVGSHLDEDSNGDARAFEWLKTVLNGSYGSQYSTEGCTIQNVTVGVWNATLLV</sequence>
<dbReference type="EMBL" id="FJOG01000061">
    <property type="protein sequence ID" value="CZR68880.1"/>
    <property type="molecule type" value="Genomic_DNA"/>
</dbReference>
<dbReference type="GO" id="GO:0004806">
    <property type="term" value="F:triacylglycerol lipase activity"/>
    <property type="evidence" value="ECO:0007669"/>
    <property type="project" value="InterPro"/>
</dbReference>
<dbReference type="Proteomes" id="UP000184330">
    <property type="component" value="Unassembled WGS sequence"/>
</dbReference>
<dbReference type="SUPFAM" id="SSF53474">
    <property type="entry name" value="alpha/beta-Hydrolases"/>
    <property type="match status" value="1"/>
</dbReference>
<dbReference type="GO" id="GO:0016042">
    <property type="term" value="P:lipid catabolic process"/>
    <property type="evidence" value="ECO:0007669"/>
    <property type="project" value="InterPro"/>
</dbReference>
<gene>
    <name evidence="3" type="ORF">PAC_18781</name>
</gene>
<dbReference type="Gene3D" id="1.10.260.130">
    <property type="match status" value="1"/>
</dbReference>
<feature type="chain" id="PRO_5012408563" evidence="2">
    <location>
        <begin position="19"/>
        <end position="432"/>
    </location>
</feature>
<dbReference type="InterPro" id="IPR029058">
    <property type="entry name" value="AB_hydrolase_fold"/>
</dbReference>
<reference evidence="3 4" key="1">
    <citation type="submission" date="2016-03" db="EMBL/GenBank/DDBJ databases">
        <authorList>
            <person name="Ploux O."/>
        </authorList>
    </citation>
    <scope>NUCLEOTIDE SEQUENCE [LARGE SCALE GENOMIC DNA]</scope>
    <source>
        <strain evidence="3 4">UAMH 11012</strain>
    </source>
</reference>